<gene>
    <name evidence="1" type="ORF">MLD38_029348</name>
</gene>
<sequence length="176" mass="19187">MKEAGHWEPESGKGARGSRLKRPWAKGRNHRGWNFVTAARALWVVECTAIMAIALANGGVSNEHNSALWFLPFTVDLIGGAELVLTRTKYLQGKAPDWQDFVGIVALRIINSTISFVEENNAGNVAAALMAGLAPKTKVFERRQVERAGGSYPGSFFSRAAHLCFLSICSGFDGHR</sequence>
<comment type="caution">
    <text evidence="1">The sequence shown here is derived from an EMBL/GenBank/DDBJ whole genome shotgun (WGS) entry which is preliminary data.</text>
</comment>
<keyword evidence="2" id="KW-1185">Reference proteome</keyword>
<accession>A0ACB9N4C0</accession>
<organism evidence="1 2">
    <name type="scientific">Melastoma candidum</name>
    <dbReference type="NCBI Taxonomy" id="119954"/>
    <lineage>
        <taxon>Eukaryota</taxon>
        <taxon>Viridiplantae</taxon>
        <taxon>Streptophyta</taxon>
        <taxon>Embryophyta</taxon>
        <taxon>Tracheophyta</taxon>
        <taxon>Spermatophyta</taxon>
        <taxon>Magnoliopsida</taxon>
        <taxon>eudicotyledons</taxon>
        <taxon>Gunneridae</taxon>
        <taxon>Pentapetalae</taxon>
        <taxon>rosids</taxon>
        <taxon>malvids</taxon>
        <taxon>Myrtales</taxon>
        <taxon>Melastomataceae</taxon>
        <taxon>Melastomatoideae</taxon>
        <taxon>Melastomateae</taxon>
        <taxon>Melastoma</taxon>
    </lineage>
</organism>
<evidence type="ECO:0000313" key="2">
    <source>
        <dbReference type="Proteomes" id="UP001057402"/>
    </source>
</evidence>
<dbReference type="EMBL" id="CM042887">
    <property type="protein sequence ID" value="KAI4331131.1"/>
    <property type="molecule type" value="Genomic_DNA"/>
</dbReference>
<dbReference type="Proteomes" id="UP001057402">
    <property type="component" value="Chromosome 8"/>
</dbReference>
<reference evidence="2" key="1">
    <citation type="journal article" date="2023" name="Front. Plant Sci.">
        <title>Chromosomal-level genome assembly of Melastoma candidum provides insights into trichome evolution.</title>
        <authorList>
            <person name="Zhong Y."/>
            <person name="Wu W."/>
            <person name="Sun C."/>
            <person name="Zou P."/>
            <person name="Liu Y."/>
            <person name="Dai S."/>
            <person name="Zhou R."/>
        </authorList>
    </citation>
    <scope>NUCLEOTIDE SEQUENCE [LARGE SCALE GENOMIC DNA]</scope>
</reference>
<evidence type="ECO:0000313" key="1">
    <source>
        <dbReference type="EMBL" id="KAI4331131.1"/>
    </source>
</evidence>
<proteinExistence type="predicted"/>
<protein>
    <submittedName>
        <fullName evidence="1">Uncharacterized protein</fullName>
    </submittedName>
</protein>
<name>A0ACB9N4C0_9MYRT</name>